<keyword evidence="24" id="KW-1185">Reference proteome</keyword>
<dbReference type="SMART" id="SM00387">
    <property type="entry name" value="HATPase_c"/>
    <property type="match status" value="1"/>
</dbReference>
<dbReference type="PROSITE" id="PS50109">
    <property type="entry name" value="HIS_KIN"/>
    <property type="match status" value="1"/>
</dbReference>
<dbReference type="EMBL" id="BFBR01000005">
    <property type="protein sequence ID" value="GBF58253.1"/>
    <property type="molecule type" value="Genomic_DNA"/>
</dbReference>
<evidence type="ECO:0000259" key="20">
    <source>
        <dbReference type="PROSITE" id="PS50883"/>
    </source>
</evidence>
<gene>
    <name evidence="23" type="primary">barA_3</name>
    <name evidence="23" type="ORF">PbB2_01925</name>
</gene>
<evidence type="ECO:0000259" key="22">
    <source>
        <dbReference type="PROSITE" id="PS50894"/>
    </source>
</evidence>
<evidence type="ECO:0000256" key="14">
    <source>
        <dbReference type="PROSITE-ProRule" id="PRU00110"/>
    </source>
</evidence>
<accession>A0A2P2EB32</accession>
<dbReference type="InterPro" id="IPR004358">
    <property type="entry name" value="Sig_transdc_His_kin-like_C"/>
</dbReference>
<dbReference type="PROSITE" id="PS50894">
    <property type="entry name" value="HPT"/>
    <property type="match status" value="1"/>
</dbReference>
<dbReference type="Pfam" id="PF00512">
    <property type="entry name" value="HisKA"/>
    <property type="match status" value="1"/>
</dbReference>
<dbReference type="CDD" id="cd00088">
    <property type="entry name" value="HPT"/>
    <property type="match status" value="1"/>
</dbReference>
<feature type="modified residue" description="4-aspartylphosphate" evidence="15">
    <location>
        <position position="723"/>
    </location>
</feature>
<dbReference type="CDD" id="cd17546">
    <property type="entry name" value="REC_hyHK_CKI1_RcsC-like"/>
    <property type="match status" value="1"/>
</dbReference>
<dbReference type="Gene3D" id="3.30.565.10">
    <property type="entry name" value="Histidine kinase-like ATPase, C-terminal domain"/>
    <property type="match status" value="1"/>
</dbReference>
<evidence type="ECO:0000313" key="23">
    <source>
        <dbReference type="EMBL" id="GBF58253.1"/>
    </source>
</evidence>
<sequence>MVLKDKLAVEPTAETKSSTKAPKVPKATKVPKEPKAPKVLKVNSIRSRLAALVLGSVIFSVVPVTGIFAYQDMVRHAEVRWSEMRTAAQVLASSAAEAVRDQDSQRAFTAIRAISRSPGIVYARVEMANGYSLAENGSGTRLRNDVRLESESNNPNMLALITTKSVEVVSPVELGGQVLGRVVVVHTAKDFLTPLLRSIGSVLGIALLALLMALEISRRIQRALTKPLTELTKSVAAIGEKGDFSQRVEATTTDEVGTLVTGFNAMLEAIGERDRRIDAHMRGLEAEVAARTSDYLEARDAAERANAAKSDFLATMSHEIRTPMNGVMVMAELLAAEALPTKAKRHADTIVKSGRSLLAVINDILDFSKIEAGKLEVEICEINVLDLVDDVLALFHTKAREKGLELVASANPQAPKIIPADSVRLGQVVSNLVSNALKFTETGHVLVRMEPDPDPAFWRLIVQDTGIGIAEDKIAGIFSAFSQEDQTTTRRFGGTGLGLSISKRLVEAMGGQIGAKSKQGQGTSFHVRLPTLASDSPVLAIPPALADDDPARCAMVLVEGQVEAWAITRRLTAGRIVISQSDALQPDLVLADKHYRTELPSGFNPKKLVLLSDPDDQDADAMVRAGHAVASLQRPLRHADIDNLIETLKEGRSFAQKQATTLNQAISIAYPDARVLVVDDGEVNREVAVEALSRFEIKADIAVDGQEALDILATKTYDLVLMDGSMPVMDGYESTRAIRAREVAEGRARTPIVALTAHVVGTAADAWAECGMDGVLHKPFTLISLGEILANNLPSHLATKALEMTAFDGGDEGAADEQATEGVGENGLFDETVIVPFLRDLKTHRRDFVLRVVGLYRNHAPTTLVDLQEALQANDRDKVAKAAHSLKSMSLNIGASAVAKLAANIEAAVRIHNTPVTQTEIDRAIALLHMTLDRLATLMETDFAEPEVTPAAVEVKPRVADVLNVNNLSPEEKALRDELEADMETGALSMVYQPLYDRTGNHVVSAEALLRWDRGGRARIGPDIFIPIAEKSGFIAHIGHFVRQAVFTDTADWGDLPIALNVSPLELIDENFVGDLKELFRETGYNPARVVLEVTETAFLGDPERVRQLFAQLKSMGCKLALDDFGVGYSSLTSLHRFPFDKIKIDREFVTSLDLDAKTSREALAIIQAVSSIGRALGREVVAEGVESPTQHAVLKAAGVHSLQGFLFGKPMLAKDFAQLLTTRPAPASPGPASPVMARPGASTQALAS</sequence>
<evidence type="ECO:0000256" key="12">
    <source>
        <dbReference type="ARBA" id="ARBA00023012"/>
    </source>
</evidence>
<feature type="transmembrane region" description="Helical" evidence="17">
    <location>
        <begin position="49"/>
        <end position="70"/>
    </location>
</feature>
<keyword evidence="13 17" id="KW-0472">Membrane</keyword>
<dbReference type="InterPro" id="IPR001789">
    <property type="entry name" value="Sig_transdc_resp-reg_receiver"/>
</dbReference>
<evidence type="ECO:0000313" key="24">
    <source>
        <dbReference type="Proteomes" id="UP000245086"/>
    </source>
</evidence>
<dbReference type="Pfam" id="PF00672">
    <property type="entry name" value="HAMP"/>
    <property type="match status" value="1"/>
</dbReference>
<evidence type="ECO:0000256" key="5">
    <source>
        <dbReference type="ARBA" id="ARBA00022553"/>
    </source>
</evidence>
<dbReference type="EC" id="2.7.13.3" evidence="3"/>
<dbReference type="InterPro" id="IPR011006">
    <property type="entry name" value="CheY-like_superfamily"/>
</dbReference>
<dbReference type="InterPro" id="IPR036097">
    <property type="entry name" value="HisK_dim/P_sf"/>
</dbReference>
<feature type="domain" description="EAL" evidence="20">
    <location>
        <begin position="972"/>
        <end position="1225"/>
    </location>
</feature>
<dbReference type="InterPro" id="IPR008207">
    <property type="entry name" value="Sig_transdc_His_kin_Hpt_dom"/>
</dbReference>
<evidence type="ECO:0000256" key="7">
    <source>
        <dbReference type="ARBA" id="ARBA00022692"/>
    </source>
</evidence>
<dbReference type="FunFam" id="3.30.565.10:FF:000010">
    <property type="entry name" value="Sensor histidine kinase RcsC"/>
    <property type="match status" value="1"/>
</dbReference>
<dbReference type="PANTHER" id="PTHR45339:SF1">
    <property type="entry name" value="HYBRID SIGNAL TRANSDUCTION HISTIDINE KINASE J"/>
    <property type="match status" value="1"/>
</dbReference>
<feature type="domain" description="Histidine kinase" evidence="18">
    <location>
        <begin position="315"/>
        <end position="533"/>
    </location>
</feature>
<dbReference type="CDD" id="cd00082">
    <property type="entry name" value="HisKA"/>
    <property type="match status" value="1"/>
</dbReference>
<dbReference type="InterPro" id="IPR036641">
    <property type="entry name" value="HPT_dom_sf"/>
</dbReference>
<dbReference type="SUPFAM" id="SSF141868">
    <property type="entry name" value="EAL domain-like"/>
    <property type="match status" value="1"/>
</dbReference>
<dbReference type="GO" id="GO:0005886">
    <property type="term" value="C:plasma membrane"/>
    <property type="evidence" value="ECO:0007669"/>
    <property type="project" value="UniProtKB-SubCell"/>
</dbReference>
<feature type="region of interest" description="Disordered" evidence="16">
    <location>
        <begin position="1"/>
        <end position="33"/>
    </location>
</feature>
<dbReference type="SUPFAM" id="SSF47226">
    <property type="entry name" value="Histidine-containing phosphotransfer domain, HPT domain"/>
    <property type="match status" value="1"/>
</dbReference>
<feature type="domain" description="HPt" evidence="22">
    <location>
        <begin position="845"/>
        <end position="942"/>
    </location>
</feature>
<dbReference type="Pfam" id="PF01627">
    <property type="entry name" value="Hpt"/>
    <property type="match status" value="1"/>
</dbReference>
<comment type="caution">
    <text evidence="23">The sequence shown here is derived from an EMBL/GenBank/DDBJ whole genome shotgun (WGS) entry which is preliminary data.</text>
</comment>
<dbReference type="RefSeq" id="WP_238164954.1">
    <property type="nucleotide sequence ID" value="NZ_BFBR01000005.1"/>
</dbReference>
<dbReference type="InterPro" id="IPR001633">
    <property type="entry name" value="EAL_dom"/>
</dbReference>
<evidence type="ECO:0000256" key="1">
    <source>
        <dbReference type="ARBA" id="ARBA00000085"/>
    </source>
</evidence>
<protein>
    <recommendedName>
        <fullName evidence="3">histidine kinase</fullName>
        <ecNumber evidence="3">2.7.13.3</ecNumber>
    </recommendedName>
</protein>
<dbReference type="SUPFAM" id="SSF52172">
    <property type="entry name" value="CheY-like"/>
    <property type="match status" value="1"/>
</dbReference>
<feature type="domain" description="HAMP" evidence="21">
    <location>
        <begin position="222"/>
        <end position="275"/>
    </location>
</feature>
<evidence type="ECO:0000256" key="13">
    <source>
        <dbReference type="ARBA" id="ARBA00023136"/>
    </source>
</evidence>
<feature type="domain" description="Response regulatory" evidence="19">
    <location>
        <begin position="674"/>
        <end position="793"/>
    </location>
</feature>
<dbReference type="GO" id="GO:0005524">
    <property type="term" value="F:ATP binding"/>
    <property type="evidence" value="ECO:0007669"/>
    <property type="project" value="UniProtKB-KW"/>
</dbReference>
<evidence type="ECO:0000256" key="8">
    <source>
        <dbReference type="ARBA" id="ARBA00022741"/>
    </source>
</evidence>
<dbReference type="InterPro" id="IPR003594">
    <property type="entry name" value="HATPase_dom"/>
</dbReference>
<dbReference type="SUPFAM" id="SSF158472">
    <property type="entry name" value="HAMP domain-like"/>
    <property type="match status" value="1"/>
</dbReference>
<dbReference type="Pfam" id="PF00072">
    <property type="entry name" value="Response_reg"/>
    <property type="match status" value="1"/>
</dbReference>
<keyword evidence="12" id="KW-0902">Two-component regulatory system</keyword>
<evidence type="ECO:0000256" key="15">
    <source>
        <dbReference type="PROSITE-ProRule" id="PRU00169"/>
    </source>
</evidence>
<feature type="region of interest" description="Disordered" evidence="16">
    <location>
        <begin position="1224"/>
        <end position="1249"/>
    </location>
</feature>
<evidence type="ECO:0000256" key="10">
    <source>
        <dbReference type="ARBA" id="ARBA00022840"/>
    </source>
</evidence>
<dbReference type="SMART" id="SM00388">
    <property type="entry name" value="HisKA"/>
    <property type="match status" value="1"/>
</dbReference>
<dbReference type="SMART" id="SM00304">
    <property type="entry name" value="HAMP"/>
    <property type="match status" value="1"/>
</dbReference>
<keyword evidence="8" id="KW-0547">Nucleotide-binding</keyword>
<dbReference type="PROSITE" id="PS50883">
    <property type="entry name" value="EAL"/>
    <property type="match status" value="1"/>
</dbReference>
<dbReference type="InterPro" id="IPR035919">
    <property type="entry name" value="EAL_sf"/>
</dbReference>
<keyword evidence="6 23" id="KW-0808">Transferase</keyword>
<organism evidence="23 24">
    <name type="scientific">Candidatus Phycosocius bacilliformis</name>
    <dbReference type="NCBI Taxonomy" id="1445552"/>
    <lineage>
        <taxon>Bacteria</taxon>
        <taxon>Pseudomonadati</taxon>
        <taxon>Pseudomonadota</taxon>
        <taxon>Alphaproteobacteria</taxon>
        <taxon>Caulobacterales</taxon>
        <taxon>Caulobacterales incertae sedis</taxon>
        <taxon>Candidatus Phycosocius</taxon>
    </lineage>
</organism>
<keyword evidence="10" id="KW-0067">ATP-binding</keyword>
<dbReference type="Gene3D" id="1.20.120.160">
    <property type="entry name" value="HPT domain"/>
    <property type="match status" value="1"/>
</dbReference>
<proteinExistence type="predicted"/>
<dbReference type="CDD" id="cd01948">
    <property type="entry name" value="EAL"/>
    <property type="match status" value="1"/>
</dbReference>
<dbReference type="Pfam" id="PF00563">
    <property type="entry name" value="EAL"/>
    <property type="match status" value="1"/>
</dbReference>
<evidence type="ECO:0000256" key="4">
    <source>
        <dbReference type="ARBA" id="ARBA00022475"/>
    </source>
</evidence>
<dbReference type="FunFam" id="1.10.287.130:FF:000004">
    <property type="entry name" value="Ethylene receptor 1"/>
    <property type="match status" value="1"/>
</dbReference>
<dbReference type="InterPro" id="IPR003660">
    <property type="entry name" value="HAMP_dom"/>
</dbReference>
<dbReference type="PROSITE" id="PS50110">
    <property type="entry name" value="RESPONSE_REGULATORY"/>
    <property type="match status" value="1"/>
</dbReference>
<dbReference type="Proteomes" id="UP000245086">
    <property type="component" value="Unassembled WGS sequence"/>
</dbReference>
<name>A0A2P2EB32_9PROT</name>
<dbReference type="Gene3D" id="3.20.20.450">
    <property type="entry name" value="EAL domain"/>
    <property type="match status" value="1"/>
</dbReference>
<dbReference type="SMART" id="SM00448">
    <property type="entry name" value="REC"/>
    <property type="match status" value="1"/>
</dbReference>
<dbReference type="AlphaFoldDB" id="A0A2P2EB32"/>
<keyword evidence="7 17" id="KW-0812">Transmembrane</keyword>
<dbReference type="InterPro" id="IPR003661">
    <property type="entry name" value="HisK_dim/P_dom"/>
</dbReference>
<dbReference type="InterPro" id="IPR036890">
    <property type="entry name" value="HATPase_C_sf"/>
</dbReference>
<feature type="modified residue" description="Phosphohistidine" evidence="14">
    <location>
        <position position="884"/>
    </location>
</feature>
<keyword evidence="11 17" id="KW-1133">Transmembrane helix</keyword>
<dbReference type="Gene3D" id="6.10.340.10">
    <property type="match status" value="1"/>
</dbReference>
<keyword evidence="4" id="KW-1003">Cell membrane</keyword>
<dbReference type="CDD" id="cd06225">
    <property type="entry name" value="HAMP"/>
    <property type="match status" value="1"/>
</dbReference>
<evidence type="ECO:0000256" key="9">
    <source>
        <dbReference type="ARBA" id="ARBA00022777"/>
    </source>
</evidence>
<dbReference type="SMART" id="SM00052">
    <property type="entry name" value="EAL"/>
    <property type="match status" value="1"/>
</dbReference>
<dbReference type="InterPro" id="IPR005467">
    <property type="entry name" value="His_kinase_dom"/>
</dbReference>
<keyword evidence="9 23" id="KW-0418">Kinase</keyword>
<dbReference type="CDD" id="cd16922">
    <property type="entry name" value="HATPase_EvgS-ArcB-TorS-like"/>
    <property type="match status" value="1"/>
</dbReference>
<evidence type="ECO:0000259" key="19">
    <source>
        <dbReference type="PROSITE" id="PS50110"/>
    </source>
</evidence>
<evidence type="ECO:0000256" key="2">
    <source>
        <dbReference type="ARBA" id="ARBA00004651"/>
    </source>
</evidence>
<evidence type="ECO:0000256" key="11">
    <source>
        <dbReference type="ARBA" id="ARBA00022989"/>
    </source>
</evidence>
<comment type="catalytic activity">
    <reaction evidence="1">
        <text>ATP + protein L-histidine = ADP + protein N-phospho-L-histidine.</text>
        <dbReference type="EC" id="2.7.13.3"/>
    </reaction>
</comment>
<evidence type="ECO:0000256" key="16">
    <source>
        <dbReference type="SAM" id="MobiDB-lite"/>
    </source>
</evidence>
<dbReference type="Gene3D" id="1.10.287.130">
    <property type="match status" value="1"/>
</dbReference>
<dbReference type="PROSITE" id="PS50885">
    <property type="entry name" value="HAMP"/>
    <property type="match status" value="1"/>
</dbReference>
<feature type="transmembrane region" description="Helical" evidence="17">
    <location>
        <begin position="195"/>
        <end position="214"/>
    </location>
</feature>
<dbReference type="PRINTS" id="PR00344">
    <property type="entry name" value="BCTRLSENSOR"/>
</dbReference>
<dbReference type="GO" id="GO:0000155">
    <property type="term" value="F:phosphorelay sensor kinase activity"/>
    <property type="evidence" value="ECO:0007669"/>
    <property type="project" value="InterPro"/>
</dbReference>
<evidence type="ECO:0000256" key="6">
    <source>
        <dbReference type="ARBA" id="ARBA00022679"/>
    </source>
</evidence>
<evidence type="ECO:0000259" key="21">
    <source>
        <dbReference type="PROSITE" id="PS50885"/>
    </source>
</evidence>
<dbReference type="SUPFAM" id="SSF47384">
    <property type="entry name" value="Homodimeric domain of signal transducing histidine kinase"/>
    <property type="match status" value="1"/>
</dbReference>
<dbReference type="PANTHER" id="PTHR45339">
    <property type="entry name" value="HYBRID SIGNAL TRANSDUCTION HISTIDINE KINASE J"/>
    <property type="match status" value="1"/>
</dbReference>
<dbReference type="SUPFAM" id="SSF55874">
    <property type="entry name" value="ATPase domain of HSP90 chaperone/DNA topoisomerase II/histidine kinase"/>
    <property type="match status" value="1"/>
</dbReference>
<comment type="subcellular location">
    <subcellularLocation>
        <location evidence="2">Cell membrane</location>
        <topology evidence="2">Multi-pass membrane protein</topology>
    </subcellularLocation>
</comment>
<evidence type="ECO:0000256" key="17">
    <source>
        <dbReference type="SAM" id="Phobius"/>
    </source>
</evidence>
<reference evidence="23 24" key="1">
    <citation type="journal article" date="2018" name="Genome Announc.">
        <title>Draft Genome Sequence of "Candidatus Phycosocius bacilliformis," an Alphaproteobacterial Ectosymbiont of the Hydrocarbon-Producing Green Alga Botryococcus braunii.</title>
        <authorList>
            <person name="Tanabe Y."/>
            <person name="Yamaguchi H."/>
            <person name="Watanabe M.M."/>
        </authorList>
    </citation>
    <scope>NUCLEOTIDE SEQUENCE [LARGE SCALE GENOMIC DNA]</scope>
    <source>
        <strain evidence="23 24">BOTRYCO-2</strain>
    </source>
</reference>
<dbReference type="Gene3D" id="3.40.50.2300">
    <property type="match status" value="1"/>
</dbReference>
<dbReference type="Pfam" id="PF02518">
    <property type="entry name" value="HATPase_c"/>
    <property type="match status" value="1"/>
</dbReference>
<evidence type="ECO:0000256" key="3">
    <source>
        <dbReference type="ARBA" id="ARBA00012438"/>
    </source>
</evidence>
<evidence type="ECO:0000259" key="18">
    <source>
        <dbReference type="PROSITE" id="PS50109"/>
    </source>
</evidence>
<keyword evidence="5 15" id="KW-0597">Phosphoprotein</keyword>